<name>A0ABT7CT96_9BACT</name>
<evidence type="ECO:0000313" key="2">
    <source>
        <dbReference type="EMBL" id="MDJ1496952.1"/>
    </source>
</evidence>
<sequence length="225" mass="26249">MPKPFTKHLLLFLFSVAYITSYAQSFEGWITYKVEMPNPNPKMIPDSLWQKSLREKLGEKGYIVQKYYYKEGNYISEIEAGKERGYQLYNPKDGLLYSWRVGSDSAVTVDSRKTIDTFVECIDQKETATVMGIVCKSMIVKSEMGEMKVWYNKEYLKMDARFYKGHLYGHWDQILNKIGCMPLKIEQMGFMASAVQEVTDFKQVPVDNKKFEMPKFKTVLKNPIN</sequence>
<evidence type="ECO:0000256" key="1">
    <source>
        <dbReference type="SAM" id="SignalP"/>
    </source>
</evidence>
<protein>
    <recommendedName>
        <fullName evidence="4">DUF4412 domain-containing protein</fullName>
    </recommendedName>
</protein>
<dbReference type="RefSeq" id="WP_314002129.1">
    <property type="nucleotide sequence ID" value="NZ_JASJOR010000029.1"/>
</dbReference>
<feature type="signal peptide" evidence="1">
    <location>
        <begin position="1"/>
        <end position="23"/>
    </location>
</feature>
<keyword evidence="3" id="KW-1185">Reference proteome</keyword>
<organism evidence="2 3">
    <name type="scientific">Xanthocytophaga flava</name>
    <dbReference type="NCBI Taxonomy" id="3048013"/>
    <lineage>
        <taxon>Bacteria</taxon>
        <taxon>Pseudomonadati</taxon>
        <taxon>Bacteroidota</taxon>
        <taxon>Cytophagia</taxon>
        <taxon>Cytophagales</taxon>
        <taxon>Rhodocytophagaceae</taxon>
        <taxon>Xanthocytophaga</taxon>
    </lineage>
</organism>
<dbReference type="Proteomes" id="UP001228581">
    <property type="component" value="Unassembled WGS sequence"/>
</dbReference>
<accession>A0ABT7CT96</accession>
<proteinExistence type="predicted"/>
<keyword evidence="1" id="KW-0732">Signal</keyword>
<gene>
    <name evidence="2" type="ORF">QNI19_28710</name>
</gene>
<dbReference type="EMBL" id="JASJOT010000027">
    <property type="protein sequence ID" value="MDJ1496952.1"/>
    <property type="molecule type" value="Genomic_DNA"/>
</dbReference>
<evidence type="ECO:0000313" key="3">
    <source>
        <dbReference type="Proteomes" id="UP001228581"/>
    </source>
</evidence>
<reference evidence="2 3" key="1">
    <citation type="submission" date="2023-05" db="EMBL/GenBank/DDBJ databases">
        <authorList>
            <person name="Zhang X."/>
        </authorList>
    </citation>
    <scope>NUCLEOTIDE SEQUENCE [LARGE SCALE GENOMIC DNA]</scope>
    <source>
        <strain evidence="2 3">DM2B3-1</strain>
    </source>
</reference>
<feature type="chain" id="PRO_5046155513" description="DUF4412 domain-containing protein" evidence="1">
    <location>
        <begin position="24"/>
        <end position="225"/>
    </location>
</feature>
<evidence type="ECO:0008006" key="4">
    <source>
        <dbReference type="Google" id="ProtNLM"/>
    </source>
</evidence>
<comment type="caution">
    <text evidence="2">The sequence shown here is derived from an EMBL/GenBank/DDBJ whole genome shotgun (WGS) entry which is preliminary data.</text>
</comment>